<organism evidence="5 6">
    <name type="scientific">Cytobacillus kochii</name>
    <dbReference type="NCBI Taxonomy" id="859143"/>
    <lineage>
        <taxon>Bacteria</taxon>
        <taxon>Bacillati</taxon>
        <taxon>Bacillota</taxon>
        <taxon>Bacilli</taxon>
        <taxon>Bacillales</taxon>
        <taxon>Bacillaceae</taxon>
        <taxon>Cytobacillus</taxon>
    </lineage>
</organism>
<dbReference type="Gene3D" id="2.60.120.260">
    <property type="entry name" value="Galactose-binding domain-like"/>
    <property type="match status" value="1"/>
</dbReference>
<evidence type="ECO:0000313" key="5">
    <source>
        <dbReference type="EMBL" id="ASV66774.1"/>
    </source>
</evidence>
<sequence length="292" mass="33882">MQYSETTQKTICFIETHLLDKIQLDDLTRNVGYSKFHLIRVFKQETGRTIGEYIRFRRLALAVSLLIESDESILSIAFLLHFQSQEAFTRAFKEIYSLPPGKYRKLFSLIHLKEENNKMTKETIIHGWILSGSAPEHYQMTLDQQTFHTGHQSALLKNISDVNSQQFATIMQQFQAEKYRGKRLKLTCYIKTEDVEKCGAWMRVDDNNGDVLQFDNMDNRPITGTNEWNHYTIVLDVSEESMSIHFGVLLIGKGKVWMDGFQLVEVSEHVPTTNLSFQESLPKEPQNLDFSE</sequence>
<feature type="domain" description="HTH araC/xylS-type" evidence="4">
    <location>
        <begin position="8"/>
        <end position="106"/>
    </location>
</feature>
<dbReference type="GO" id="GO:0043565">
    <property type="term" value="F:sequence-specific DNA binding"/>
    <property type="evidence" value="ECO:0007669"/>
    <property type="project" value="InterPro"/>
</dbReference>
<dbReference type="EMBL" id="CP022983">
    <property type="protein sequence ID" value="ASV66774.1"/>
    <property type="molecule type" value="Genomic_DNA"/>
</dbReference>
<evidence type="ECO:0000256" key="3">
    <source>
        <dbReference type="ARBA" id="ARBA00023163"/>
    </source>
</evidence>
<keyword evidence="3" id="KW-0804">Transcription</keyword>
<proteinExistence type="predicted"/>
<keyword evidence="1" id="KW-0805">Transcription regulation</keyword>
<dbReference type="OrthoDB" id="8365150at2"/>
<dbReference type="RefSeq" id="WP_095370349.1">
    <property type="nucleotide sequence ID" value="NZ_CP022983.1"/>
</dbReference>
<accession>A0A248TF14</accession>
<keyword evidence="6" id="KW-1185">Reference proteome</keyword>
<dbReference type="Pfam" id="PF12833">
    <property type="entry name" value="HTH_18"/>
    <property type="match status" value="1"/>
</dbReference>
<dbReference type="PANTHER" id="PTHR47504">
    <property type="entry name" value="RIGHT ORIGIN-BINDING PROTEIN"/>
    <property type="match status" value="1"/>
</dbReference>
<evidence type="ECO:0000256" key="1">
    <source>
        <dbReference type="ARBA" id="ARBA00023015"/>
    </source>
</evidence>
<dbReference type="InterPro" id="IPR009057">
    <property type="entry name" value="Homeodomain-like_sf"/>
</dbReference>
<dbReference type="InterPro" id="IPR018060">
    <property type="entry name" value="HTH_AraC"/>
</dbReference>
<dbReference type="PANTHER" id="PTHR47504:SF6">
    <property type="entry name" value="ARAC-FAMILY TRANSCRIPTIONAL REGULATOR"/>
    <property type="match status" value="1"/>
</dbReference>
<dbReference type="AlphaFoldDB" id="A0A248TF14"/>
<dbReference type="Gene3D" id="1.10.10.60">
    <property type="entry name" value="Homeodomain-like"/>
    <property type="match status" value="2"/>
</dbReference>
<keyword evidence="2" id="KW-0238">DNA-binding</keyword>
<name>A0A248TF14_9BACI</name>
<evidence type="ECO:0000259" key="4">
    <source>
        <dbReference type="PROSITE" id="PS01124"/>
    </source>
</evidence>
<dbReference type="GO" id="GO:0003700">
    <property type="term" value="F:DNA-binding transcription factor activity"/>
    <property type="evidence" value="ECO:0007669"/>
    <property type="project" value="InterPro"/>
</dbReference>
<dbReference type="Proteomes" id="UP000215137">
    <property type="component" value="Chromosome"/>
</dbReference>
<evidence type="ECO:0000313" key="6">
    <source>
        <dbReference type="Proteomes" id="UP000215137"/>
    </source>
</evidence>
<dbReference type="SUPFAM" id="SSF46689">
    <property type="entry name" value="Homeodomain-like"/>
    <property type="match status" value="2"/>
</dbReference>
<dbReference type="InterPro" id="IPR050959">
    <property type="entry name" value="MarA-like"/>
</dbReference>
<protein>
    <submittedName>
        <fullName evidence="5">AraC family transcriptional regulator</fullName>
    </submittedName>
</protein>
<dbReference type="KEGG" id="bko:CKF48_05235"/>
<gene>
    <name evidence="5" type="ORF">CKF48_05235</name>
</gene>
<dbReference type="PROSITE" id="PS01124">
    <property type="entry name" value="HTH_ARAC_FAMILY_2"/>
    <property type="match status" value="1"/>
</dbReference>
<evidence type="ECO:0000256" key="2">
    <source>
        <dbReference type="ARBA" id="ARBA00023125"/>
    </source>
</evidence>
<reference evidence="5 6" key="1">
    <citation type="submission" date="2017-08" db="EMBL/GenBank/DDBJ databases">
        <title>Complete Genome Sequence of Bacillus kochii Oregon-R-modENCODE STRAIN BDGP4, isolated from Drosophila melanogaster gut.</title>
        <authorList>
            <person name="Wan K.H."/>
            <person name="Yu C."/>
            <person name="Park S."/>
            <person name="Hammonds A.S."/>
            <person name="Booth B.W."/>
            <person name="Celniker S.E."/>
        </authorList>
    </citation>
    <scope>NUCLEOTIDE SEQUENCE [LARGE SCALE GENOMIC DNA]</scope>
    <source>
        <strain evidence="5 6">BDGP4</strain>
    </source>
</reference>
<dbReference type="SMART" id="SM00342">
    <property type="entry name" value="HTH_ARAC"/>
    <property type="match status" value="1"/>
</dbReference>